<keyword evidence="6" id="KW-0460">Magnesium</keyword>
<keyword evidence="8" id="KW-0464">Manganese</keyword>
<evidence type="ECO:0000256" key="10">
    <source>
        <dbReference type="SAM" id="MobiDB-lite"/>
    </source>
</evidence>
<feature type="compositionally biased region" description="Acidic residues" evidence="10">
    <location>
        <begin position="382"/>
        <end position="403"/>
    </location>
</feature>
<evidence type="ECO:0000256" key="7">
    <source>
        <dbReference type="ARBA" id="ARBA00022912"/>
    </source>
</evidence>
<comment type="cofactor">
    <cofactor evidence="1">
        <name>Mn(2+)</name>
        <dbReference type="ChEBI" id="CHEBI:29035"/>
    </cofactor>
</comment>
<name>A0ABD1EI28_HYPHA</name>
<reference evidence="12 13" key="1">
    <citation type="submission" date="2024-05" db="EMBL/GenBank/DDBJ databases">
        <title>Genetic variation in Jamaican populations of the coffee berry borer (Hypothenemus hampei).</title>
        <authorList>
            <person name="Errbii M."/>
            <person name="Myrie A."/>
        </authorList>
    </citation>
    <scope>NUCLEOTIDE SEQUENCE [LARGE SCALE GENOMIC DNA]</scope>
    <source>
        <strain evidence="12">JA-Hopewell-2020-01-JO</strain>
        <tissue evidence="12">Whole body</tissue>
    </source>
</reference>
<comment type="caution">
    <text evidence="12">The sequence shown here is derived from an EMBL/GenBank/DDBJ whole genome shotgun (WGS) entry which is preliminary data.</text>
</comment>
<feature type="region of interest" description="Disordered" evidence="10">
    <location>
        <begin position="174"/>
        <end position="414"/>
    </location>
</feature>
<dbReference type="SUPFAM" id="SSF81606">
    <property type="entry name" value="PP2C-like"/>
    <property type="match status" value="2"/>
</dbReference>
<evidence type="ECO:0000256" key="4">
    <source>
        <dbReference type="ARBA" id="ARBA00022723"/>
    </source>
</evidence>
<sequence length="621" mass="67607">MGACLSYMGEPSVDKISTDESNDKLVYGASSMQGWRNSQEDAHNSILDYDENTSFFAVYDGHGGHEVAEYCSQNLPKFIKNTEAYKRGDIEQALIDGFLGFDSTIVTPKVKKILKRIAKTFPGKQDSDDENTEDECVEENVNNLYEEALMPIEKVIEKYTSLVTPVLKKMKDGKKTKLSVASTSSSSAEADSNSGDQQPSCSSTDICNDSEAACTSSTKSEPDSSSFSKELNGDDQVAASSNGTIPAETASNPPVSSQTKEADSVECEVSDSKEIKENGVAGNEIIEGGKKDDVSSSVDGEVVSNKVNKGKSPLKKKTPVKNTRPQRNAKQLYQKLFELQGESEEDDDDDDTEDEEDKTFLGPEENTSDEEENAGALGGSDESSEVDDEEEEEEDDEDEEETSEFGPKGPGSDSGCTAVVALLKGKELYVANAGDSRCIVCRNGKAIEMSIDHKPEDPPERARIEKAGGAVTSDGRVNDGLNLSRAIGDHSYKKNQELSDREQMITALPDVKKLTINPREDEFMVLACDGIWNSLTSQEVVDFVRPKLEENLDKISPICEQMFEHCLAPDTMGDGTGCDNMTAIIVKFKNGEKRALSPEPEDGTNPKRAKTDEVQTETVNS</sequence>
<evidence type="ECO:0000313" key="13">
    <source>
        <dbReference type="Proteomes" id="UP001566132"/>
    </source>
</evidence>
<dbReference type="InterPro" id="IPR001932">
    <property type="entry name" value="PPM-type_phosphatase-like_dom"/>
</dbReference>
<feature type="compositionally biased region" description="Acidic residues" evidence="10">
    <location>
        <begin position="341"/>
        <end position="357"/>
    </location>
</feature>
<proteinExistence type="inferred from homology"/>
<dbReference type="AlphaFoldDB" id="A0ABD1EI28"/>
<feature type="domain" description="PPM-type phosphatase" evidence="11">
    <location>
        <begin position="26"/>
        <end position="588"/>
    </location>
</feature>
<keyword evidence="5 9" id="KW-0378">Hydrolase</keyword>
<evidence type="ECO:0000256" key="2">
    <source>
        <dbReference type="ARBA" id="ARBA00006702"/>
    </source>
</evidence>
<feature type="compositionally biased region" description="Low complexity" evidence="10">
    <location>
        <begin position="295"/>
        <end position="304"/>
    </location>
</feature>
<feature type="compositionally biased region" description="Polar residues" evidence="10">
    <location>
        <begin position="238"/>
        <end position="259"/>
    </location>
</feature>
<feature type="compositionally biased region" description="Polar residues" evidence="10">
    <location>
        <begin position="195"/>
        <end position="207"/>
    </location>
</feature>
<dbReference type="PANTHER" id="PTHR13832">
    <property type="entry name" value="PROTEIN PHOSPHATASE 2C"/>
    <property type="match status" value="1"/>
</dbReference>
<comment type="similarity">
    <text evidence="2 9">Belongs to the PP2C family.</text>
</comment>
<dbReference type="GO" id="GO:0004722">
    <property type="term" value="F:protein serine/threonine phosphatase activity"/>
    <property type="evidence" value="ECO:0007669"/>
    <property type="project" value="UniProtKB-EC"/>
</dbReference>
<dbReference type="Gene3D" id="3.60.40.10">
    <property type="entry name" value="PPM-type phosphatase domain"/>
    <property type="match status" value="2"/>
</dbReference>
<keyword evidence="7 9" id="KW-0904">Protein phosphatase</keyword>
<dbReference type="InterPro" id="IPR000222">
    <property type="entry name" value="PP2C_BS"/>
</dbReference>
<feature type="compositionally biased region" description="Low complexity" evidence="10">
    <location>
        <begin position="179"/>
        <end position="194"/>
    </location>
</feature>
<dbReference type="Proteomes" id="UP001566132">
    <property type="component" value="Unassembled WGS sequence"/>
</dbReference>
<dbReference type="CDD" id="cd00143">
    <property type="entry name" value="PP2Cc"/>
    <property type="match status" value="2"/>
</dbReference>
<keyword evidence="4" id="KW-0479">Metal-binding</keyword>
<protein>
    <recommendedName>
        <fullName evidence="3">protein-serine/threonine phosphatase</fullName>
        <ecNumber evidence="3">3.1.3.16</ecNumber>
    </recommendedName>
</protein>
<keyword evidence="13" id="KW-1185">Reference proteome</keyword>
<dbReference type="GO" id="GO:0046872">
    <property type="term" value="F:metal ion binding"/>
    <property type="evidence" value="ECO:0007669"/>
    <property type="project" value="UniProtKB-KW"/>
</dbReference>
<evidence type="ECO:0000256" key="6">
    <source>
        <dbReference type="ARBA" id="ARBA00022842"/>
    </source>
</evidence>
<evidence type="ECO:0000256" key="5">
    <source>
        <dbReference type="ARBA" id="ARBA00022801"/>
    </source>
</evidence>
<evidence type="ECO:0000313" key="12">
    <source>
        <dbReference type="EMBL" id="KAL1494323.1"/>
    </source>
</evidence>
<accession>A0ABD1EI28</accession>
<dbReference type="SMART" id="SM00332">
    <property type="entry name" value="PP2Cc"/>
    <property type="match status" value="1"/>
</dbReference>
<evidence type="ECO:0000259" key="11">
    <source>
        <dbReference type="PROSITE" id="PS51746"/>
    </source>
</evidence>
<feature type="compositionally biased region" description="Low complexity" evidence="10">
    <location>
        <begin position="216"/>
        <end position="228"/>
    </location>
</feature>
<organism evidence="12 13">
    <name type="scientific">Hypothenemus hampei</name>
    <name type="common">Coffee berry borer</name>
    <dbReference type="NCBI Taxonomy" id="57062"/>
    <lineage>
        <taxon>Eukaryota</taxon>
        <taxon>Metazoa</taxon>
        <taxon>Ecdysozoa</taxon>
        <taxon>Arthropoda</taxon>
        <taxon>Hexapoda</taxon>
        <taxon>Insecta</taxon>
        <taxon>Pterygota</taxon>
        <taxon>Neoptera</taxon>
        <taxon>Endopterygota</taxon>
        <taxon>Coleoptera</taxon>
        <taxon>Polyphaga</taxon>
        <taxon>Cucujiformia</taxon>
        <taxon>Curculionidae</taxon>
        <taxon>Scolytinae</taxon>
        <taxon>Hypothenemus</taxon>
    </lineage>
</organism>
<dbReference type="EC" id="3.1.3.16" evidence="3"/>
<feature type="compositionally biased region" description="Basic residues" evidence="10">
    <location>
        <begin position="308"/>
        <end position="319"/>
    </location>
</feature>
<evidence type="ECO:0000256" key="3">
    <source>
        <dbReference type="ARBA" id="ARBA00013081"/>
    </source>
</evidence>
<evidence type="ECO:0000256" key="9">
    <source>
        <dbReference type="RuleBase" id="RU003465"/>
    </source>
</evidence>
<gene>
    <name evidence="12" type="ORF">ABEB36_009938</name>
</gene>
<dbReference type="EMBL" id="JBDJPC010000007">
    <property type="protein sequence ID" value="KAL1494323.1"/>
    <property type="molecule type" value="Genomic_DNA"/>
</dbReference>
<evidence type="ECO:0000256" key="8">
    <source>
        <dbReference type="ARBA" id="ARBA00023211"/>
    </source>
</evidence>
<dbReference type="PANTHER" id="PTHR13832:SF803">
    <property type="entry name" value="PROTEIN PHOSPHATASE 1G"/>
    <property type="match status" value="1"/>
</dbReference>
<dbReference type="PROSITE" id="PS51746">
    <property type="entry name" value="PPM_2"/>
    <property type="match status" value="1"/>
</dbReference>
<dbReference type="InterPro" id="IPR036457">
    <property type="entry name" value="PPM-type-like_dom_sf"/>
</dbReference>
<dbReference type="Pfam" id="PF00481">
    <property type="entry name" value="PP2C"/>
    <property type="match status" value="2"/>
</dbReference>
<feature type="compositionally biased region" description="Polar residues" evidence="10">
    <location>
        <begin position="320"/>
        <end position="331"/>
    </location>
</feature>
<feature type="region of interest" description="Disordered" evidence="10">
    <location>
        <begin position="591"/>
        <end position="621"/>
    </location>
</feature>
<dbReference type="PROSITE" id="PS01032">
    <property type="entry name" value="PPM_1"/>
    <property type="match status" value="1"/>
</dbReference>
<evidence type="ECO:0000256" key="1">
    <source>
        <dbReference type="ARBA" id="ARBA00001936"/>
    </source>
</evidence>
<dbReference type="InterPro" id="IPR015655">
    <property type="entry name" value="PP2C"/>
</dbReference>